<dbReference type="EMBL" id="CAJVPP010002144">
    <property type="protein sequence ID" value="CAG8588990.1"/>
    <property type="molecule type" value="Genomic_DNA"/>
</dbReference>
<dbReference type="AlphaFoldDB" id="A0A9N9C7B1"/>
<evidence type="ECO:0000313" key="2">
    <source>
        <dbReference type="Proteomes" id="UP000789375"/>
    </source>
</evidence>
<gene>
    <name evidence="1" type="ORF">FMOSSE_LOCUS8338</name>
</gene>
<sequence>MQFIYAVYSPPKLATGTIALIIQQWFYLEDYLKLGNVRSPVLPSSLSPDSVLAKKQKY</sequence>
<name>A0A9N9C7B1_FUNMO</name>
<comment type="caution">
    <text evidence="1">The sequence shown here is derived from an EMBL/GenBank/DDBJ whole genome shotgun (WGS) entry which is preliminary data.</text>
</comment>
<accession>A0A9N9C7B1</accession>
<keyword evidence="2" id="KW-1185">Reference proteome</keyword>
<evidence type="ECO:0000313" key="1">
    <source>
        <dbReference type="EMBL" id="CAG8588990.1"/>
    </source>
</evidence>
<organism evidence="1 2">
    <name type="scientific">Funneliformis mosseae</name>
    <name type="common">Endomycorrhizal fungus</name>
    <name type="synonym">Glomus mosseae</name>
    <dbReference type="NCBI Taxonomy" id="27381"/>
    <lineage>
        <taxon>Eukaryota</taxon>
        <taxon>Fungi</taxon>
        <taxon>Fungi incertae sedis</taxon>
        <taxon>Mucoromycota</taxon>
        <taxon>Glomeromycotina</taxon>
        <taxon>Glomeromycetes</taxon>
        <taxon>Glomerales</taxon>
        <taxon>Glomeraceae</taxon>
        <taxon>Funneliformis</taxon>
    </lineage>
</organism>
<proteinExistence type="predicted"/>
<dbReference type="Proteomes" id="UP000789375">
    <property type="component" value="Unassembled WGS sequence"/>
</dbReference>
<protein>
    <submittedName>
        <fullName evidence="1">11011_t:CDS:1</fullName>
    </submittedName>
</protein>
<reference evidence="1" key="1">
    <citation type="submission" date="2021-06" db="EMBL/GenBank/DDBJ databases">
        <authorList>
            <person name="Kallberg Y."/>
            <person name="Tangrot J."/>
            <person name="Rosling A."/>
        </authorList>
    </citation>
    <scope>NUCLEOTIDE SEQUENCE</scope>
    <source>
        <strain evidence="1">87-6 pot B 2015</strain>
    </source>
</reference>